<dbReference type="GO" id="GO:0003954">
    <property type="term" value="F:NADH dehydrogenase activity"/>
    <property type="evidence" value="ECO:0007669"/>
    <property type="project" value="TreeGrafter"/>
</dbReference>
<dbReference type="GO" id="GO:0042773">
    <property type="term" value="P:ATP synthesis coupled electron transport"/>
    <property type="evidence" value="ECO:0007669"/>
    <property type="project" value="InterPro"/>
</dbReference>
<dbReference type="PRINTS" id="PR01434">
    <property type="entry name" value="NADHDHGNASE5"/>
</dbReference>
<feature type="transmembrane region" description="Helical" evidence="6">
    <location>
        <begin position="255"/>
        <end position="273"/>
    </location>
</feature>
<dbReference type="InterPro" id="IPR003945">
    <property type="entry name" value="NU5C-like"/>
</dbReference>
<dbReference type="PANTHER" id="PTHR42829">
    <property type="entry name" value="NADH-UBIQUINONE OXIDOREDUCTASE CHAIN 5"/>
    <property type="match status" value="1"/>
</dbReference>
<dbReference type="NCBIfam" id="NF005141">
    <property type="entry name" value="PRK06590.1"/>
    <property type="match status" value="1"/>
</dbReference>
<dbReference type="InterPro" id="IPR001516">
    <property type="entry name" value="Proton_antipo_N"/>
</dbReference>
<evidence type="ECO:0000256" key="6">
    <source>
        <dbReference type="SAM" id="Phobius"/>
    </source>
</evidence>
<feature type="transmembrane region" description="Helical" evidence="6">
    <location>
        <begin position="27"/>
        <end position="47"/>
    </location>
</feature>
<feature type="transmembrane region" description="Helical" evidence="6">
    <location>
        <begin position="83"/>
        <end position="103"/>
    </location>
</feature>
<feature type="transmembrane region" description="Helical" evidence="6">
    <location>
        <begin position="285"/>
        <end position="306"/>
    </location>
</feature>
<feature type="transmembrane region" description="Helical" evidence="6">
    <location>
        <begin position="466"/>
        <end position="489"/>
    </location>
</feature>
<dbReference type="Proteomes" id="UP000186308">
    <property type="component" value="Unassembled WGS sequence"/>
</dbReference>
<dbReference type="NCBIfam" id="TIGR01974">
    <property type="entry name" value="NDH_I_L"/>
    <property type="match status" value="1"/>
</dbReference>
<sequence length="642" mass="68996">MFTAIAVLAPLAGALLAALFRPFAGRTLAVGASVVSLIIAAAAGIITDYRHLVLHLPDHLVMLGTWINVAQFTPHWALRQDTLSLVMVGMVTVVSALIHIYSVGYMAHDRTEPRFFVYISLFTFAMLMLVTANNLVQLFFGWEGVGLMSYLLIGYWYDRAAANAAAIKAFIVNRVGDLFFAVGIALTWLQFHSVSFDTIFAAVPQARSATYHLFGADLPVLEVIAILLFIGAMGKSAQLFLHTWLADAMEGPTPISALIHAATMVTAGVFMTVRMTPLIDAAPVALQVITIIGAATAFFAATIGCVQNDIKRIIAYSTCSQLGYMFIAVGVGAAPAAMFHLINHAFFKALLFLGAGSVIHALADEQDVRKMGGLWRTLPITYVTMWFGSLALAAIPPFSGFFSKDAILAAAFAEHTSTSLFAWLAGSLGAGLTAFYIVRLMLLVFHGKPRGPADTMAHAHESPAVMLAPLVVLAIGALASGFLLAPRFIGKAFVAFWGTSIAEPHHAAVMHALDGIPAWGAELPLLLAIAGIGVAYWFYELSPAMPGKLANAMPGLYQFLLHKWYFDEAYDAMFVRPALRLARLIWRVGDDEVIDGVPSGLARLTSEASGQAVRLQSGSIAIYGFIMLIGLMVLVTVFLLAR</sequence>
<dbReference type="PRINTS" id="PR01435">
    <property type="entry name" value="NPOXDRDTASE5"/>
</dbReference>
<keyword evidence="4 6" id="KW-0472">Membrane</keyword>
<feature type="domain" description="NADH-Ubiquinone oxidoreductase (complex I) chain 5 N-terminal" evidence="8">
    <location>
        <begin position="66"/>
        <end position="116"/>
    </location>
</feature>
<name>A0A8G2FDR3_ACIRU</name>
<feature type="transmembrane region" description="Helical" evidence="6">
    <location>
        <begin position="115"/>
        <end position="132"/>
    </location>
</feature>
<dbReference type="PANTHER" id="PTHR42829:SF2">
    <property type="entry name" value="NADH-UBIQUINONE OXIDOREDUCTASE CHAIN 5"/>
    <property type="match status" value="1"/>
</dbReference>
<feature type="domain" description="NADH:quinone oxidoreductase/Mrp antiporter transmembrane" evidence="7">
    <location>
        <begin position="132"/>
        <end position="422"/>
    </location>
</feature>
<evidence type="ECO:0000256" key="4">
    <source>
        <dbReference type="ARBA" id="ARBA00023136"/>
    </source>
</evidence>
<dbReference type="InterPro" id="IPR001750">
    <property type="entry name" value="ND/Mrp_TM"/>
</dbReference>
<evidence type="ECO:0000256" key="1">
    <source>
        <dbReference type="ARBA" id="ARBA00004127"/>
    </source>
</evidence>
<feature type="transmembrane region" description="Helical" evidence="6">
    <location>
        <begin position="345"/>
        <end position="363"/>
    </location>
</feature>
<keyword evidence="3 6" id="KW-1133">Transmembrane helix</keyword>
<reference evidence="9 10" key="1">
    <citation type="submission" date="2017-01" db="EMBL/GenBank/DDBJ databases">
        <authorList>
            <person name="Varghese N."/>
            <person name="Submissions S."/>
        </authorList>
    </citation>
    <scope>NUCLEOTIDE SEQUENCE [LARGE SCALE GENOMIC DNA]</scope>
    <source>
        <strain evidence="9 10">ATCC 35905</strain>
    </source>
</reference>
<evidence type="ECO:0000256" key="5">
    <source>
        <dbReference type="RuleBase" id="RU000320"/>
    </source>
</evidence>
<feature type="transmembrane region" description="Helical" evidence="6">
    <location>
        <begin position="620"/>
        <end position="641"/>
    </location>
</feature>
<comment type="subcellular location">
    <subcellularLocation>
        <location evidence="1">Endomembrane system</location>
        <topology evidence="1">Multi-pass membrane protein</topology>
    </subcellularLocation>
    <subcellularLocation>
        <location evidence="5">Membrane</location>
        <topology evidence="5">Multi-pass membrane protein</topology>
    </subcellularLocation>
</comment>
<comment type="caution">
    <text evidence="9">The sequence shown here is derived from an EMBL/GenBank/DDBJ whole genome shotgun (WGS) entry which is preliminary data.</text>
</comment>
<feature type="transmembrane region" description="Helical" evidence="6">
    <location>
        <begin position="420"/>
        <end position="445"/>
    </location>
</feature>
<feature type="transmembrane region" description="Helical" evidence="6">
    <location>
        <begin position="375"/>
        <end position="395"/>
    </location>
</feature>
<dbReference type="Pfam" id="PF00361">
    <property type="entry name" value="Proton_antipo_M"/>
    <property type="match status" value="1"/>
</dbReference>
<organism evidence="9 10">
    <name type="scientific">Acidiphilium rubrum</name>
    <dbReference type="NCBI Taxonomy" id="526"/>
    <lineage>
        <taxon>Bacteria</taxon>
        <taxon>Pseudomonadati</taxon>
        <taxon>Pseudomonadota</taxon>
        <taxon>Alphaproteobacteria</taxon>
        <taxon>Acetobacterales</taxon>
        <taxon>Acidocellaceae</taxon>
        <taxon>Acidiphilium</taxon>
    </lineage>
</organism>
<evidence type="ECO:0000313" key="10">
    <source>
        <dbReference type="Proteomes" id="UP000186308"/>
    </source>
</evidence>
<feature type="transmembrane region" description="Helical" evidence="6">
    <location>
        <begin position="138"/>
        <end position="157"/>
    </location>
</feature>
<dbReference type="EMBL" id="FTNE01000006">
    <property type="protein sequence ID" value="SIQ58432.1"/>
    <property type="molecule type" value="Genomic_DNA"/>
</dbReference>
<keyword evidence="2 5" id="KW-0812">Transmembrane</keyword>
<dbReference type="Pfam" id="PF00662">
    <property type="entry name" value="Proton_antipo_N"/>
    <property type="match status" value="1"/>
</dbReference>
<dbReference type="GO" id="GO:0016020">
    <property type="term" value="C:membrane"/>
    <property type="evidence" value="ECO:0007669"/>
    <property type="project" value="UniProtKB-SubCell"/>
</dbReference>
<evidence type="ECO:0000256" key="2">
    <source>
        <dbReference type="ARBA" id="ARBA00022692"/>
    </source>
</evidence>
<evidence type="ECO:0000256" key="3">
    <source>
        <dbReference type="ARBA" id="ARBA00022989"/>
    </source>
</evidence>
<feature type="transmembrane region" description="Helical" evidence="6">
    <location>
        <begin position="518"/>
        <end position="539"/>
    </location>
</feature>
<dbReference type="GO" id="GO:0015990">
    <property type="term" value="P:electron transport coupled proton transport"/>
    <property type="evidence" value="ECO:0007669"/>
    <property type="project" value="TreeGrafter"/>
</dbReference>
<protein>
    <submittedName>
        <fullName evidence="9">NADH dehydrogenase subunit L</fullName>
    </submittedName>
</protein>
<feature type="transmembrane region" description="Helical" evidence="6">
    <location>
        <begin position="169"/>
        <end position="191"/>
    </location>
</feature>
<evidence type="ECO:0000313" key="9">
    <source>
        <dbReference type="EMBL" id="SIQ58432.1"/>
    </source>
</evidence>
<gene>
    <name evidence="9" type="ORF">SAMN05421828_106150</name>
</gene>
<accession>A0A8G2FDR3</accession>
<dbReference type="GO" id="GO:0012505">
    <property type="term" value="C:endomembrane system"/>
    <property type="evidence" value="ECO:0007669"/>
    <property type="project" value="UniProtKB-SubCell"/>
</dbReference>
<dbReference type="OrthoDB" id="9811798at2"/>
<keyword evidence="10" id="KW-1185">Reference proteome</keyword>
<dbReference type="AlphaFoldDB" id="A0A8G2FDR3"/>
<dbReference type="RefSeq" id="WP_029311272.1">
    <property type="nucleotide sequence ID" value="NZ_FTNE01000006.1"/>
</dbReference>
<evidence type="ECO:0000259" key="8">
    <source>
        <dbReference type="Pfam" id="PF00662"/>
    </source>
</evidence>
<feature type="transmembrane region" description="Helical" evidence="6">
    <location>
        <begin position="211"/>
        <end position="234"/>
    </location>
</feature>
<proteinExistence type="predicted"/>
<dbReference type="GO" id="GO:0008137">
    <property type="term" value="F:NADH dehydrogenase (ubiquinone) activity"/>
    <property type="evidence" value="ECO:0007669"/>
    <property type="project" value="InterPro"/>
</dbReference>
<dbReference type="InterPro" id="IPR018393">
    <property type="entry name" value="NADHpl_OxRdtase_5_subgr"/>
</dbReference>
<evidence type="ECO:0000259" key="7">
    <source>
        <dbReference type="Pfam" id="PF00361"/>
    </source>
</evidence>
<feature type="transmembrane region" description="Helical" evidence="6">
    <location>
        <begin position="313"/>
        <end position="339"/>
    </location>
</feature>
<dbReference type="Gene3D" id="1.20.5.2700">
    <property type="match status" value="1"/>
</dbReference>